<name>A0ABW8CJ83_9ACTN</name>
<accession>A0ABW8CJ83</accession>
<dbReference type="Gene3D" id="3.40.50.1450">
    <property type="entry name" value="HybD-like"/>
    <property type="match status" value="1"/>
</dbReference>
<keyword evidence="3" id="KW-0064">Aspartyl protease</keyword>
<dbReference type="NCBIfam" id="TIGR00072">
    <property type="entry name" value="hydrog_prot"/>
    <property type="match status" value="1"/>
</dbReference>
<dbReference type="PANTHER" id="PTHR30302:SF1">
    <property type="entry name" value="HYDROGENASE 2 MATURATION PROTEASE"/>
    <property type="match status" value="1"/>
</dbReference>
<reference evidence="5 6" key="1">
    <citation type="submission" date="2024-10" db="EMBL/GenBank/DDBJ databases">
        <title>The Natural Products Discovery Center: Release of the First 8490 Sequenced Strains for Exploring Actinobacteria Biosynthetic Diversity.</title>
        <authorList>
            <person name="Kalkreuter E."/>
            <person name="Kautsar S.A."/>
            <person name="Yang D."/>
            <person name="Bader C.D."/>
            <person name="Teijaro C.N."/>
            <person name="Fluegel L."/>
            <person name="Davis C.M."/>
            <person name="Simpson J.R."/>
            <person name="Lauterbach L."/>
            <person name="Steele A.D."/>
            <person name="Gui C."/>
            <person name="Meng S."/>
            <person name="Li G."/>
            <person name="Viehrig K."/>
            <person name="Ye F."/>
            <person name="Su P."/>
            <person name="Kiefer A.F."/>
            <person name="Nichols A."/>
            <person name="Cepeda A.J."/>
            <person name="Yan W."/>
            <person name="Fan B."/>
            <person name="Jiang Y."/>
            <person name="Adhikari A."/>
            <person name="Zheng C.-J."/>
            <person name="Schuster L."/>
            <person name="Cowan T.M."/>
            <person name="Smanski M.J."/>
            <person name="Chevrette M.G."/>
            <person name="De Carvalho L.P.S."/>
            <person name="Shen B."/>
        </authorList>
    </citation>
    <scope>NUCLEOTIDE SEQUENCE [LARGE SCALE GENOMIC DNA]</scope>
    <source>
        <strain evidence="5 6">NPDC053399</strain>
    </source>
</reference>
<dbReference type="PANTHER" id="PTHR30302">
    <property type="entry name" value="HYDROGENASE 1 MATURATION PROTEASE"/>
    <property type="match status" value="1"/>
</dbReference>
<dbReference type="Pfam" id="PF01750">
    <property type="entry name" value="HycI"/>
    <property type="match status" value="1"/>
</dbReference>
<comment type="similarity">
    <text evidence="1">Belongs to the peptidase A31 family.</text>
</comment>
<dbReference type="PRINTS" id="PR00446">
    <property type="entry name" value="HYDRGNUPTAKE"/>
</dbReference>
<dbReference type="GO" id="GO:0008233">
    <property type="term" value="F:peptidase activity"/>
    <property type="evidence" value="ECO:0007669"/>
    <property type="project" value="UniProtKB-KW"/>
</dbReference>
<keyword evidence="2 5" id="KW-0645">Protease</keyword>
<evidence type="ECO:0000256" key="3">
    <source>
        <dbReference type="ARBA" id="ARBA00022750"/>
    </source>
</evidence>
<comment type="caution">
    <text evidence="5">The sequence shown here is derived from an EMBL/GenBank/DDBJ whole genome shotgun (WGS) entry which is preliminary data.</text>
</comment>
<dbReference type="Proteomes" id="UP001614394">
    <property type="component" value="Unassembled WGS sequence"/>
</dbReference>
<protein>
    <submittedName>
        <fullName evidence="5">Hydrogenase maturation protease</fullName>
    </submittedName>
</protein>
<dbReference type="RefSeq" id="WP_399658070.1">
    <property type="nucleotide sequence ID" value="NZ_JBITYG010000019.1"/>
</dbReference>
<sequence>MEQASASTARPPKVSPDVAGGVLVAGVGNLFLGDDGFGPEVVRRLGGPDGLPPRVQVVDYGIRGMHLAYDLLNGYDALVLVDTYPGGGPPGEVTVLEITAEHLGTGEFDAHGMNPVSVLANLDQLGGTLPVTYLVGCTPAGIEEGIGLSEAVCAAVPDAIEAVHRLIRRLLPPDPTETVPSAATRRS</sequence>
<dbReference type="InterPro" id="IPR023430">
    <property type="entry name" value="Pept_HybD-like_dom_sf"/>
</dbReference>
<keyword evidence="6" id="KW-1185">Reference proteome</keyword>
<evidence type="ECO:0000256" key="1">
    <source>
        <dbReference type="ARBA" id="ARBA00006814"/>
    </source>
</evidence>
<proteinExistence type="inferred from homology"/>
<dbReference type="SUPFAM" id="SSF53163">
    <property type="entry name" value="HybD-like"/>
    <property type="match status" value="1"/>
</dbReference>
<dbReference type="EMBL" id="JBITYG010000019">
    <property type="protein sequence ID" value="MFI9106507.1"/>
    <property type="molecule type" value="Genomic_DNA"/>
</dbReference>
<gene>
    <name evidence="5" type="ORF">ACIGXA_38995</name>
</gene>
<dbReference type="InterPro" id="IPR000671">
    <property type="entry name" value="Peptidase_A31"/>
</dbReference>
<evidence type="ECO:0000313" key="5">
    <source>
        <dbReference type="EMBL" id="MFI9106507.1"/>
    </source>
</evidence>
<evidence type="ECO:0000256" key="2">
    <source>
        <dbReference type="ARBA" id="ARBA00022670"/>
    </source>
</evidence>
<keyword evidence="4" id="KW-0378">Hydrolase</keyword>
<evidence type="ECO:0000313" key="6">
    <source>
        <dbReference type="Proteomes" id="UP001614394"/>
    </source>
</evidence>
<organism evidence="5 6">
    <name type="scientific">Streptomyces fildesensis</name>
    <dbReference type="NCBI Taxonomy" id="375757"/>
    <lineage>
        <taxon>Bacteria</taxon>
        <taxon>Bacillati</taxon>
        <taxon>Actinomycetota</taxon>
        <taxon>Actinomycetes</taxon>
        <taxon>Kitasatosporales</taxon>
        <taxon>Streptomycetaceae</taxon>
        <taxon>Streptomyces</taxon>
    </lineage>
</organism>
<dbReference type="GO" id="GO:0006508">
    <property type="term" value="P:proteolysis"/>
    <property type="evidence" value="ECO:0007669"/>
    <property type="project" value="UniProtKB-KW"/>
</dbReference>
<evidence type="ECO:0000256" key="4">
    <source>
        <dbReference type="ARBA" id="ARBA00022801"/>
    </source>
</evidence>
<dbReference type="CDD" id="cd06068">
    <property type="entry name" value="H2MP_like-1"/>
    <property type="match status" value="1"/>
</dbReference>